<dbReference type="Gene3D" id="3.30.2130.10">
    <property type="entry name" value="VC0802-like"/>
    <property type="match status" value="1"/>
</dbReference>
<evidence type="ECO:0000256" key="12">
    <source>
        <dbReference type="ARBA" id="ARBA00023154"/>
    </source>
</evidence>
<dbReference type="GO" id="GO:0009088">
    <property type="term" value="P:threonine biosynthetic process"/>
    <property type="evidence" value="ECO:0007669"/>
    <property type="project" value="UniProtKB-UniPathway"/>
</dbReference>
<dbReference type="UniPathway" id="UPA00034">
    <property type="reaction ID" value="UER00015"/>
</dbReference>
<dbReference type="NCBIfam" id="NF005154">
    <property type="entry name" value="PRK06635.1-2"/>
    <property type="match status" value="1"/>
</dbReference>
<proteinExistence type="inferred from homology"/>
<keyword evidence="11" id="KW-0220">Diaminopimelate biosynthesis</keyword>
<dbReference type="FunFam" id="3.30.2130.10:FF:000002">
    <property type="entry name" value="Aspartokinase"/>
    <property type="match status" value="1"/>
</dbReference>
<dbReference type="InterPro" id="IPR054352">
    <property type="entry name" value="ACT_Aspartokinase"/>
</dbReference>
<evidence type="ECO:0000256" key="1">
    <source>
        <dbReference type="ARBA" id="ARBA00003121"/>
    </source>
</evidence>
<comment type="catalytic activity">
    <reaction evidence="13 15">
        <text>L-aspartate + ATP = 4-phospho-L-aspartate + ADP</text>
        <dbReference type="Rhea" id="RHEA:23776"/>
        <dbReference type="ChEBI" id="CHEBI:29991"/>
        <dbReference type="ChEBI" id="CHEBI:30616"/>
        <dbReference type="ChEBI" id="CHEBI:57535"/>
        <dbReference type="ChEBI" id="CHEBI:456216"/>
        <dbReference type="EC" id="2.7.2.4"/>
    </reaction>
</comment>
<dbReference type="GO" id="GO:0009089">
    <property type="term" value="P:lysine biosynthetic process via diaminopimelate"/>
    <property type="evidence" value="ECO:0007669"/>
    <property type="project" value="UniProtKB-UniPathway"/>
</dbReference>
<keyword evidence="6 16" id="KW-0028">Amino-acid biosynthesis</keyword>
<accession>A0A6N7IPT2</accession>
<dbReference type="NCBIfam" id="TIGR00657">
    <property type="entry name" value="asp_kinases"/>
    <property type="match status" value="1"/>
</dbReference>
<dbReference type="CDD" id="cd04913">
    <property type="entry name" value="ACT_AKii-LysC-BS-like_1"/>
    <property type="match status" value="1"/>
</dbReference>
<dbReference type="Gene3D" id="3.40.1160.10">
    <property type="entry name" value="Acetylglutamate kinase-like"/>
    <property type="match status" value="1"/>
</dbReference>
<dbReference type="CDD" id="cd04923">
    <property type="entry name" value="ACT_AK-LysC-DapG-like_2"/>
    <property type="match status" value="1"/>
</dbReference>
<dbReference type="PANTHER" id="PTHR21499">
    <property type="entry name" value="ASPARTATE KINASE"/>
    <property type="match status" value="1"/>
</dbReference>
<dbReference type="InterPro" id="IPR001341">
    <property type="entry name" value="Asp_kinase"/>
</dbReference>
<dbReference type="PANTHER" id="PTHR21499:SF3">
    <property type="entry name" value="ASPARTOKINASE"/>
    <property type="match status" value="1"/>
</dbReference>
<evidence type="ECO:0000259" key="17">
    <source>
        <dbReference type="PROSITE" id="PS51671"/>
    </source>
</evidence>
<dbReference type="PIRSF" id="PIRSF000726">
    <property type="entry name" value="Asp_kin"/>
    <property type="match status" value="1"/>
</dbReference>
<evidence type="ECO:0000256" key="13">
    <source>
        <dbReference type="ARBA" id="ARBA00047872"/>
    </source>
</evidence>
<feature type="binding site" evidence="14">
    <location>
        <begin position="6"/>
        <end position="9"/>
    </location>
    <ligand>
        <name>ATP</name>
        <dbReference type="ChEBI" id="CHEBI:30616"/>
    </ligand>
</feature>
<dbReference type="UniPathway" id="UPA00050">
    <property type="reaction ID" value="UER00461"/>
</dbReference>
<dbReference type="GO" id="GO:0009090">
    <property type="term" value="P:homoserine biosynthetic process"/>
    <property type="evidence" value="ECO:0007669"/>
    <property type="project" value="TreeGrafter"/>
</dbReference>
<comment type="similarity">
    <text evidence="5 15">Belongs to the aspartokinase family.</text>
</comment>
<evidence type="ECO:0000256" key="11">
    <source>
        <dbReference type="ARBA" id="ARBA00022915"/>
    </source>
</evidence>
<dbReference type="EC" id="2.7.2.4" evidence="15"/>
<gene>
    <name evidence="18" type="ORF">GFC01_04735</name>
</gene>
<dbReference type="GO" id="GO:0005524">
    <property type="term" value="F:ATP binding"/>
    <property type="evidence" value="ECO:0007669"/>
    <property type="project" value="UniProtKB-KW"/>
</dbReference>
<dbReference type="InterPro" id="IPR018042">
    <property type="entry name" value="Aspartate_kinase_CS"/>
</dbReference>
<evidence type="ECO:0000256" key="4">
    <source>
        <dbReference type="ARBA" id="ARBA00005139"/>
    </source>
</evidence>
<dbReference type="FunFam" id="3.40.1160.10:FF:000002">
    <property type="entry name" value="Aspartokinase"/>
    <property type="match status" value="1"/>
</dbReference>
<sequence>MLVVQKYGGTSVATPERIRRVAQRVVEVHRQGHRVVVVVSAMGDTTDELINLVHKITDNPPEREMDMLLSTGEQVSIALLAMAINNLGEQVISLTGPQVGILTDNVHTKARILEIKTDRINAELAAGKIVVVAGFQGINKANDITTLGRGGSDTTAVALAAALKADLCEIYTDVDGVFTADPRLVPDARKLPVISYDEMLELAHLGAGVLHYRSVECAKIHGIPIHVRSSFNHNLGTIVKEVGNMEKAMVVTGVAHDLNVAKIGLFDVPDRPGIAWRIFRALADENINVDMIIQSAMRDGINDISFTVSQSDLKKALAVVEKIKDRVGIAGYTYDENVAKVSIVGAGMVTNPGVAAMMFEALARENINLEMISTSEIKVSCIIKAHETARAVRALHRQFGLSGEEDCVASA</sequence>
<comment type="function">
    <text evidence="1">Catalyzes the phosphorylation of the beta-carboxyl group of aspartic acid with ATP to yield 4-phospho-L-aspartate, which is involved in the branched biosynthetic pathway leading to the biosynthesis of amino acids threonine, isoleucine and methionine.</text>
</comment>
<evidence type="ECO:0000313" key="19">
    <source>
        <dbReference type="Proteomes" id="UP000441717"/>
    </source>
</evidence>
<comment type="pathway">
    <text evidence="3 16">Amino-acid biosynthesis; L-methionine biosynthesis via de novo pathway; L-homoserine from L-aspartate: step 1/3.</text>
</comment>
<evidence type="ECO:0000256" key="16">
    <source>
        <dbReference type="RuleBase" id="RU004249"/>
    </source>
</evidence>
<dbReference type="Proteomes" id="UP000441717">
    <property type="component" value="Unassembled WGS sequence"/>
</dbReference>
<evidence type="ECO:0000256" key="10">
    <source>
        <dbReference type="ARBA" id="ARBA00022840"/>
    </source>
</evidence>
<dbReference type="InterPro" id="IPR002912">
    <property type="entry name" value="ACT_dom"/>
</dbReference>
<keyword evidence="12" id="KW-0457">Lysine biosynthesis</keyword>
<keyword evidence="9 15" id="KW-0418">Kinase</keyword>
<dbReference type="GO" id="GO:0019877">
    <property type="term" value="P:diaminopimelate biosynthetic process"/>
    <property type="evidence" value="ECO:0007669"/>
    <property type="project" value="UniProtKB-KW"/>
</dbReference>
<dbReference type="UniPathway" id="UPA00051">
    <property type="reaction ID" value="UER00462"/>
</dbReference>
<feature type="domain" description="ACT" evidence="17">
    <location>
        <begin position="343"/>
        <end position="411"/>
    </location>
</feature>
<dbReference type="CDD" id="cd04261">
    <property type="entry name" value="AAK_AKii-LysC-BS"/>
    <property type="match status" value="1"/>
</dbReference>
<keyword evidence="8 14" id="KW-0547">Nucleotide-binding</keyword>
<dbReference type="Pfam" id="PF22468">
    <property type="entry name" value="ACT_9"/>
    <property type="match status" value="1"/>
</dbReference>
<feature type="binding site" evidence="14">
    <location>
        <begin position="172"/>
        <end position="173"/>
    </location>
    <ligand>
        <name>ATP</name>
        <dbReference type="ChEBI" id="CHEBI:30616"/>
    </ligand>
</feature>
<comment type="caution">
    <text evidence="18">The sequence shown here is derived from an EMBL/GenBank/DDBJ whole genome shotgun (WGS) entry which is preliminary data.</text>
</comment>
<evidence type="ECO:0000256" key="14">
    <source>
        <dbReference type="PIRSR" id="PIRSR000726-1"/>
    </source>
</evidence>
<dbReference type="InterPro" id="IPR005260">
    <property type="entry name" value="Asp_kin_monofn"/>
</dbReference>
<dbReference type="RefSeq" id="WP_152945508.1">
    <property type="nucleotide sequence ID" value="NZ_WHYR01000009.1"/>
</dbReference>
<evidence type="ECO:0000256" key="2">
    <source>
        <dbReference type="ARBA" id="ARBA00004766"/>
    </source>
</evidence>
<name>A0A6N7IPT2_9FIRM</name>
<dbReference type="NCBIfam" id="TIGR00656">
    <property type="entry name" value="asp_kin_monofn"/>
    <property type="match status" value="1"/>
</dbReference>
<comment type="pathway">
    <text evidence="2 16">Amino-acid biosynthesis; L-lysine biosynthesis via DAP pathway; (S)-tetrahydrodipicolinate from L-aspartate: step 1/4.</text>
</comment>
<keyword evidence="19" id="KW-1185">Reference proteome</keyword>
<protein>
    <recommendedName>
        <fullName evidence="15">Aspartokinase</fullName>
        <ecNumber evidence="15">2.7.2.4</ecNumber>
    </recommendedName>
</protein>
<evidence type="ECO:0000256" key="7">
    <source>
        <dbReference type="ARBA" id="ARBA00022679"/>
    </source>
</evidence>
<dbReference type="AlphaFoldDB" id="A0A6N7IPT2"/>
<evidence type="ECO:0000256" key="15">
    <source>
        <dbReference type="RuleBase" id="RU003448"/>
    </source>
</evidence>
<feature type="domain" description="ACT" evidence="17">
    <location>
        <begin position="263"/>
        <end position="337"/>
    </location>
</feature>
<dbReference type="InterPro" id="IPR036393">
    <property type="entry name" value="AceGlu_kinase-like_sf"/>
</dbReference>
<evidence type="ECO:0000256" key="6">
    <source>
        <dbReference type="ARBA" id="ARBA00022605"/>
    </source>
</evidence>
<evidence type="ECO:0000256" key="9">
    <source>
        <dbReference type="ARBA" id="ARBA00022777"/>
    </source>
</evidence>
<dbReference type="GO" id="GO:0004072">
    <property type="term" value="F:aspartate kinase activity"/>
    <property type="evidence" value="ECO:0007669"/>
    <property type="project" value="UniProtKB-EC"/>
</dbReference>
<reference evidence="18 19" key="1">
    <citation type="submission" date="2019-10" db="EMBL/GenBank/DDBJ databases">
        <title>Comparative genomics of sulfur disproportionating microorganisms.</title>
        <authorList>
            <person name="Ward L.M."/>
            <person name="Bertran E."/>
            <person name="Johnston D."/>
        </authorList>
    </citation>
    <scope>NUCLEOTIDE SEQUENCE [LARGE SCALE GENOMIC DNA]</scope>
    <source>
        <strain evidence="18 19">DSM 14055</strain>
    </source>
</reference>
<dbReference type="Pfam" id="PF00696">
    <property type="entry name" value="AA_kinase"/>
    <property type="match status" value="1"/>
</dbReference>
<comment type="pathway">
    <text evidence="4 16">Amino-acid biosynthesis; L-threonine biosynthesis; L-threonine from L-aspartate: step 1/5.</text>
</comment>
<feature type="binding site" evidence="14">
    <location>
        <position position="46"/>
    </location>
    <ligand>
        <name>substrate</name>
    </ligand>
</feature>
<dbReference type="SUPFAM" id="SSF53633">
    <property type="entry name" value="Carbamate kinase-like"/>
    <property type="match status" value="1"/>
</dbReference>
<dbReference type="OrthoDB" id="9799110at2"/>
<evidence type="ECO:0000313" key="18">
    <source>
        <dbReference type="EMBL" id="MQL51577.1"/>
    </source>
</evidence>
<dbReference type="Pfam" id="PF01842">
    <property type="entry name" value="ACT"/>
    <property type="match status" value="1"/>
</dbReference>
<feature type="binding site" evidence="14">
    <location>
        <position position="183"/>
    </location>
    <ligand>
        <name>ATP</name>
        <dbReference type="ChEBI" id="CHEBI:30616"/>
    </ligand>
</feature>
<dbReference type="EMBL" id="WHYR01000009">
    <property type="protein sequence ID" value="MQL51577.1"/>
    <property type="molecule type" value="Genomic_DNA"/>
</dbReference>
<evidence type="ECO:0000256" key="3">
    <source>
        <dbReference type="ARBA" id="ARBA00004986"/>
    </source>
</evidence>
<keyword evidence="10 14" id="KW-0067">ATP-binding</keyword>
<dbReference type="SUPFAM" id="SSF55021">
    <property type="entry name" value="ACT-like"/>
    <property type="match status" value="2"/>
</dbReference>
<keyword evidence="7 15" id="KW-0808">Transferase</keyword>
<organism evidence="18 19">
    <name type="scientific">Desulfofundulus thermobenzoicus</name>
    <dbReference type="NCBI Taxonomy" id="29376"/>
    <lineage>
        <taxon>Bacteria</taxon>
        <taxon>Bacillati</taxon>
        <taxon>Bacillota</taxon>
        <taxon>Clostridia</taxon>
        <taxon>Eubacteriales</taxon>
        <taxon>Peptococcaceae</taxon>
        <taxon>Desulfofundulus</taxon>
    </lineage>
</organism>
<dbReference type="InterPro" id="IPR001048">
    <property type="entry name" value="Asp/Glu/Uridylate_kinase"/>
</dbReference>
<dbReference type="NCBIfam" id="NF005155">
    <property type="entry name" value="PRK06635.1-4"/>
    <property type="match status" value="1"/>
</dbReference>
<feature type="binding site" evidence="14">
    <location>
        <position position="73"/>
    </location>
    <ligand>
        <name>substrate</name>
    </ligand>
</feature>
<dbReference type="InterPro" id="IPR045865">
    <property type="entry name" value="ACT-like_dom_sf"/>
</dbReference>
<dbReference type="GO" id="GO:0005829">
    <property type="term" value="C:cytosol"/>
    <property type="evidence" value="ECO:0007669"/>
    <property type="project" value="TreeGrafter"/>
</dbReference>
<evidence type="ECO:0000256" key="5">
    <source>
        <dbReference type="ARBA" id="ARBA00010122"/>
    </source>
</evidence>
<dbReference type="PROSITE" id="PS51671">
    <property type="entry name" value="ACT"/>
    <property type="match status" value="2"/>
</dbReference>
<dbReference type="InterPro" id="IPR041740">
    <property type="entry name" value="AKii-LysC-BS"/>
</dbReference>
<dbReference type="PROSITE" id="PS00324">
    <property type="entry name" value="ASPARTOKINASE"/>
    <property type="match status" value="1"/>
</dbReference>
<evidence type="ECO:0000256" key="8">
    <source>
        <dbReference type="ARBA" id="ARBA00022741"/>
    </source>
</evidence>